<comment type="subcellular location">
    <subcellularLocation>
        <location evidence="1 9">Nucleus</location>
    </subcellularLocation>
</comment>
<keyword evidence="9" id="KW-0234">DNA repair</keyword>
<dbReference type="GO" id="GO:0035267">
    <property type="term" value="C:NuA4 histone acetyltransferase complex"/>
    <property type="evidence" value="ECO:0007669"/>
    <property type="project" value="UniProtKB-UniRule"/>
</dbReference>
<sequence>MAETTAPPPASSLPASNTTSTNTDIPGQPFYDRTKQHLKELLRRKQILERNLQATEELIYKNETEYLEDTPAGNIIIGFEGYTKGTGTVAGAGRRKGNVVEGNRDSPSNTATSTPLPANVPTPISTNLGRGEGGSSQATPTSARSVSGMGMSAGKKNKKVGEDSDGEGSAVKKIRTNFGAVRK</sequence>
<evidence type="ECO:0000256" key="4">
    <source>
        <dbReference type="ARBA" id="ARBA00022853"/>
    </source>
</evidence>
<evidence type="ECO:0000256" key="1">
    <source>
        <dbReference type="ARBA" id="ARBA00004123"/>
    </source>
</evidence>
<dbReference type="GO" id="GO:0006281">
    <property type="term" value="P:DNA repair"/>
    <property type="evidence" value="ECO:0007669"/>
    <property type="project" value="UniProtKB-UniRule"/>
</dbReference>
<name>A0A9N9PXR5_9HELO</name>
<keyword evidence="8 9" id="KW-0539">Nucleus</keyword>
<feature type="compositionally biased region" description="Pro residues" evidence="10">
    <location>
        <begin position="1"/>
        <end position="11"/>
    </location>
</feature>
<feature type="compositionally biased region" description="Low complexity" evidence="10">
    <location>
        <begin position="12"/>
        <end position="23"/>
    </location>
</feature>
<dbReference type="GO" id="GO:0005634">
    <property type="term" value="C:nucleus"/>
    <property type="evidence" value="ECO:0007669"/>
    <property type="project" value="UniProtKB-SubCell"/>
</dbReference>
<dbReference type="InterPro" id="IPR015418">
    <property type="entry name" value="Eaf6"/>
</dbReference>
<dbReference type="AlphaFoldDB" id="A0A9N9PXR5"/>
<evidence type="ECO:0000256" key="9">
    <source>
        <dbReference type="RuleBase" id="RU368022"/>
    </source>
</evidence>
<keyword evidence="4 9" id="KW-0156">Chromatin regulator</keyword>
<evidence type="ECO:0000256" key="3">
    <source>
        <dbReference type="ARBA" id="ARBA00018504"/>
    </source>
</evidence>
<comment type="subunit">
    <text evidence="9">Component of the NuA4 histone acetyltransferase complex.</text>
</comment>
<evidence type="ECO:0000256" key="2">
    <source>
        <dbReference type="ARBA" id="ARBA00010916"/>
    </source>
</evidence>
<accession>A0A9N9PXR5</accession>
<dbReference type="Proteomes" id="UP000696280">
    <property type="component" value="Unassembled WGS sequence"/>
</dbReference>
<gene>
    <name evidence="11" type="ORF">HYFRA_00000264</name>
</gene>
<evidence type="ECO:0000256" key="5">
    <source>
        <dbReference type="ARBA" id="ARBA00023015"/>
    </source>
</evidence>
<organism evidence="11 12">
    <name type="scientific">Hymenoscyphus fraxineus</name>
    <dbReference type="NCBI Taxonomy" id="746836"/>
    <lineage>
        <taxon>Eukaryota</taxon>
        <taxon>Fungi</taxon>
        <taxon>Dikarya</taxon>
        <taxon>Ascomycota</taxon>
        <taxon>Pezizomycotina</taxon>
        <taxon>Leotiomycetes</taxon>
        <taxon>Helotiales</taxon>
        <taxon>Helotiaceae</taxon>
        <taxon>Hymenoscyphus</taxon>
    </lineage>
</organism>
<dbReference type="Pfam" id="PF09340">
    <property type="entry name" value="NuA4"/>
    <property type="match status" value="1"/>
</dbReference>
<evidence type="ECO:0000256" key="6">
    <source>
        <dbReference type="ARBA" id="ARBA00023054"/>
    </source>
</evidence>
<evidence type="ECO:0000256" key="7">
    <source>
        <dbReference type="ARBA" id="ARBA00023163"/>
    </source>
</evidence>
<reference evidence="11" key="1">
    <citation type="submission" date="2021-07" db="EMBL/GenBank/DDBJ databases">
        <authorList>
            <person name="Durling M."/>
        </authorList>
    </citation>
    <scope>NUCLEOTIDE SEQUENCE</scope>
</reference>
<keyword evidence="6" id="KW-0175">Coiled coil</keyword>
<dbReference type="PANTHER" id="PTHR13476">
    <property type="entry name" value="CHROMATIN MODIFICATION-RELATED PROTEIN MEAF6"/>
    <property type="match status" value="1"/>
</dbReference>
<dbReference type="OrthoDB" id="440324at2759"/>
<comment type="function">
    <text evidence="9">Component of the NuA4 histone acetyltransferase complex which is involved in transcriptional activation of selected genes principally by acetylation of nucleosomal histone H4 and H2A. The NuA4 complex is also involved in DNA repair.</text>
</comment>
<keyword evidence="9" id="KW-0227">DNA damage</keyword>
<comment type="similarity">
    <text evidence="2 9">Belongs to the EAF6 family.</text>
</comment>
<evidence type="ECO:0000256" key="10">
    <source>
        <dbReference type="SAM" id="MobiDB-lite"/>
    </source>
</evidence>
<feature type="region of interest" description="Disordered" evidence="10">
    <location>
        <begin position="88"/>
        <end position="183"/>
    </location>
</feature>
<evidence type="ECO:0000313" key="12">
    <source>
        <dbReference type="Proteomes" id="UP000696280"/>
    </source>
</evidence>
<evidence type="ECO:0000313" key="11">
    <source>
        <dbReference type="EMBL" id="CAG8957922.1"/>
    </source>
</evidence>
<feature type="compositionally biased region" description="Polar residues" evidence="10">
    <location>
        <begin position="135"/>
        <end position="145"/>
    </location>
</feature>
<protein>
    <recommendedName>
        <fullName evidence="3 9">Chromatin modification-related protein EAF6</fullName>
    </recommendedName>
</protein>
<comment type="caution">
    <text evidence="11">The sequence shown here is derived from an EMBL/GenBank/DDBJ whole genome shotgun (WGS) entry which is preliminary data.</text>
</comment>
<feature type="compositionally biased region" description="Polar residues" evidence="10">
    <location>
        <begin position="105"/>
        <end position="128"/>
    </location>
</feature>
<feature type="region of interest" description="Disordered" evidence="10">
    <location>
        <begin position="1"/>
        <end position="32"/>
    </location>
</feature>
<dbReference type="GO" id="GO:0006325">
    <property type="term" value="P:chromatin organization"/>
    <property type="evidence" value="ECO:0007669"/>
    <property type="project" value="UniProtKB-KW"/>
</dbReference>
<keyword evidence="12" id="KW-1185">Reference proteome</keyword>
<evidence type="ECO:0000256" key="8">
    <source>
        <dbReference type="ARBA" id="ARBA00023242"/>
    </source>
</evidence>
<keyword evidence="7 9" id="KW-0804">Transcription</keyword>
<proteinExistence type="inferred from homology"/>
<dbReference type="EMBL" id="CAJVRL010000081">
    <property type="protein sequence ID" value="CAG8957922.1"/>
    <property type="molecule type" value="Genomic_DNA"/>
</dbReference>
<keyword evidence="5 9" id="KW-0805">Transcription regulation</keyword>